<evidence type="ECO:0000313" key="2">
    <source>
        <dbReference type="Proteomes" id="UP001335737"/>
    </source>
</evidence>
<comment type="caution">
    <text evidence="1">The sequence shown here is derived from an EMBL/GenBank/DDBJ whole genome shotgun (WGS) entry which is preliminary data.</text>
</comment>
<name>A0ABU6KDT8_9BACI</name>
<gene>
    <name evidence="1" type="ORF">QGM71_05635</name>
</gene>
<keyword evidence="2" id="KW-1185">Reference proteome</keyword>
<reference evidence="1 2" key="1">
    <citation type="journal article" date="2024" name="Int. J. Syst. Evol. Microbiol.">
        <title>Virgibacillus tibetensis sp. nov., isolated from salt lake on the Tibetan Plateau of China.</title>
        <authorList>
            <person name="Phurbu D."/>
            <person name="Liu Z.-X."/>
            <person name="Wang R."/>
            <person name="Zheng Y.-Y."/>
            <person name="Liu H.-C."/>
            <person name="Zhou Y.-G."/>
            <person name="Yu Y.-J."/>
            <person name="Li A.-H."/>
        </authorList>
    </citation>
    <scope>NUCLEOTIDE SEQUENCE [LARGE SCALE GENOMIC DNA]</scope>
    <source>
        <strain evidence="1 2">C22-A2</strain>
    </source>
</reference>
<evidence type="ECO:0008006" key="3">
    <source>
        <dbReference type="Google" id="ProtNLM"/>
    </source>
</evidence>
<sequence>MKYWRYLILLILIILLGGCQVDNEEQSKKPLEMSQDELPDVKAFEDEFTRGFLQSTEETRPGYYPFLSGTGKYEMDFPAGGVVGDRGYSKEDERFESFIIGVDNSLIESSIDMKYMPDKQGYENVVLDMLSTSMDKDLEFEKAQLADRELYFAPFKLENGDFGYAAFIQNTVDIGGIHIFYLSGCTAEEEKCSEVMEEEDSTIMNWLKTIEFINESE</sequence>
<evidence type="ECO:0000313" key="1">
    <source>
        <dbReference type="EMBL" id="MEC5422979.1"/>
    </source>
</evidence>
<protein>
    <recommendedName>
        <fullName evidence="3">Lipoprotein YvcA</fullName>
    </recommendedName>
</protein>
<accession>A0ABU6KDT8</accession>
<proteinExistence type="predicted"/>
<dbReference type="Proteomes" id="UP001335737">
    <property type="component" value="Unassembled WGS sequence"/>
</dbReference>
<dbReference type="EMBL" id="JARZFX010000002">
    <property type="protein sequence ID" value="MEC5422979.1"/>
    <property type="molecule type" value="Genomic_DNA"/>
</dbReference>
<dbReference type="PROSITE" id="PS51257">
    <property type="entry name" value="PROKAR_LIPOPROTEIN"/>
    <property type="match status" value="1"/>
</dbReference>
<organism evidence="1 2">
    <name type="scientific">Virgibacillus tibetensis</name>
    <dbReference type="NCBI Taxonomy" id="3042313"/>
    <lineage>
        <taxon>Bacteria</taxon>
        <taxon>Bacillati</taxon>
        <taxon>Bacillota</taxon>
        <taxon>Bacilli</taxon>
        <taxon>Bacillales</taxon>
        <taxon>Bacillaceae</taxon>
        <taxon>Virgibacillus</taxon>
    </lineage>
</organism>
<dbReference type="RefSeq" id="WP_327606550.1">
    <property type="nucleotide sequence ID" value="NZ_JARZFX010000002.1"/>
</dbReference>